<organism evidence="1 2">
    <name type="scientific">Rathayibacter caricis DSM 15933</name>
    <dbReference type="NCBI Taxonomy" id="1328867"/>
    <lineage>
        <taxon>Bacteria</taxon>
        <taxon>Bacillati</taxon>
        <taxon>Actinomycetota</taxon>
        <taxon>Actinomycetes</taxon>
        <taxon>Micrococcales</taxon>
        <taxon>Microbacteriaceae</taxon>
        <taxon>Rathayibacter</taxon>
    </lineage>
</organism>
<sequence>MRRRALPREPPLTPDERTEMMLSDHSFPALLEERERRLAQDLECERLRRERAAETCRPPLISRLLPALRRGPARL</sequence>
<protein>
    <submittedName>
        <fullName evidence="1">Uncharacterized protein</fullName>
    </submittedName>
</protein>
<dbReference type="AlphaFoldDB" id="A0A2T4UR96"/>
<dbReference type="EMBL" id="PZPL01000001">
    <property type="protein sequence ID" value="PTL72060.1"/>
    <property type="molecule type" value="Genomic_DNA"/>
</dbReference>
<keyword evidence="2" id="KW-1185">Reference proteome</keyword>
<accession>A0A2T4UR96</accession>
<gene>
    <name evidence="1" type="ORF">C1I63_03870</name>
</gene>
<evidence type="ECO:0000313" key="2">
    <source>
        <dbReference type="Proteomes" id="UP000241085"/>
    </source>
</evidence>
<proteinExistence type="predicted"/>
<reference evidence="1 2" key="1">
    <citation type="submission" date="2018-03" db="EMBL/GenBank/DDBJ databases">
        <title>Bacteriophage NCPPB3778 and a type I-E CRISPR drive the evolution of the US Biological Select Agent, Rathayibacter toxicus.</title>
        <authorList>
            <person name="Davis E.W.II."/>
            <person name="Tabima J.F."/>
            <person name="Weisberg A.J."/>
            <person name="Dantas Lopes L."/>
            <person name="Wiseman M.S."/>
            <person name="Wiseman M.S."/>
            <person name="Pupko T."/>
            <person name="Belcher M.S."/>
            <person name="Sechler A.J."/>
            <person name="Tancos M.A."/>
            <person name="Schroeder B.K."/>
            <person name="Murray T.D."/>
            <person name="Luster D.G."/>
            <person name="Schneider W.L."/>
            <person name="Rogers E."/>
            <person name="Andreote F.D."/>
            <person name="Grunwald N.J."/>
            <person name="Putnam M.L."/>
            <person name="Chang J.H."/>
        </authorList>
    </citation>
    <scope>NUCLEOTIDE SEQUENCE [LARGE SCALE GENOMIC DNA]</scope>
    <source>
        <strain evidence="1 2">DSM 15933</strain>
    </source>
</reference>
<dbReference type="Proteomes" id="UP000241085">
    <property type="component" value="Unassembled WGS sequence"/>
</dbReference>
<comment type="caution">
    <text evidence="1">The sequence shown here is derived from an EMBL/GenBank/DDBJ whole genome shotgun (WGS) entry which is preliminary data.</text>
</comment>
<name>A0A2T4UR96_9MICO</name>
<evidence type="ECO:0000313" key="1">
    <source>
        <dbReference type="EMBL" id="PTL72060.1"/>
    </source>
</evidence>